<dbReference type="SUPFAM" id="SSF53223">
    <property type="entry name" value="Aminoacid dehydrogenase-like, N-terminal domain"/>
    <property type="match status" value="1"/>
</dbReference>
<keyword evidence="9" id="KW-0368">Histidine biosynthesis</keyword>
<comment type="pathway">
    <text evidence="1 9">One-carbon metabolism; tetrahydrofolate interconversion.</text>
</comment>
<dbReference type="InterPro" id="IPR036291">
    <property type="entry name" value="NAD(P)-bd_dom_sf"/>
</dbReference>
<dbReference type="GO" id="GO:0004488">
    <property type="term" value="F:methylenetetrahydrofolate dehydrogenase (NADP+) activity"/>
    <property type="evidence" value="ECO:0007669"/>
    <property type="project" value="UniProtKB-UniRule"/>
</dbReference>
<dbReference type="EC" id="1.5.1.5" evidence="9"/>
<evidence type="ECO:0000313" key="12">
    <source>
        <dbReference type="EMBL" id="OGL83105.1"/>
    </source>
</evidence>
<comment type="catalytic activity">
    <reaction evidence="9">
        <text>(6R)-5,10-methylene-5,6,7,8-tetrahydrofolate + NADP(+) = (6R)-5,10-methenyltetrahydrofolate + NADPH</text>
        <dbReference type="Rhea" id="RHEA:22812"/>
        <dbReference type="ChEBI" id="CHEBI:15636"/>
        <dbReference type="ChEBI" id="CHEBI:57455"/>
        <dbReference type="ChEBI" id="CHEBI:57783"/>
        <dbReference type="ChEBI" id="CHEBI:58349"/>
        <dbReference type="EC" id="1.5.1.5"/>
    </reaction>
</comment>
<dbReference type="GO" id="GO:0004477">
    <property type="term" value="F:methenyltetrahydrofolate cyclohydrolase activity"/>
    <property type="evidence" value="ECO:0007669"/>
    <property type="project" value="UniProtKB-UniRule"/>
</dbReference>
<evidence type="ECO:0000259" key="10">
    <source>
        <dbReference type="Pfam" id="PF00763"/>
    </source>
</evidence>
<dbReference type="InterPro" id="IPR020630">
    <property type="entry name" value="THF_DH/CycHdrlase_cat_dom"/>
</dbReference>
<organism evidence="12 13">
    <name type="scientific">Candidatus Uhrbacteria bacterium RIFCSPLOWO2_01_FULL_47_25</name>
    <dbReference type="NCBI Taxonomy" id="1802402"/>
    <lineage>
        <taxon>Bacteria</taxon>
        <taxon>Candidatus Uhriibacteriota</taxon>
    </lineage>
</organism>
<dbReference type="AlphaFoldDB" id="A0A1F7UXW4"/>
<comment type="caution">
    <text evidence="12">The sequence shown here is derived from an EMBL/GenBank/DDBJ whole genome shotgun (WGS) entry which is preliminary data.</text>
</comment>
<keyword evidence="6 9" id="KW-0560">Oxidoreductase</keyword>
<dbReference type="SUPFAM" id="SSF51735">
    <property type="entry name" value="NAD(P)-binding Rossmann-fold domains"/>
    <property type="match status" value="1"/>
</dbReference>
<comment type="caution">
    <text evidence="9">Lacks conserved residue(s) required for the propagation of feature annotation.</text>
</comment>
<evidence type="ECO:0000256" key="2">
    <source>
        <dbReference type="ARBA" id="ARBA00022563"/>
    </source>
</evidence>
<gene>
    <name evidence="9" type="primary">folD</name>
    <name evidence="12" type="ORF">A2936_05325</name>
</gene>
<comment type="similarity">
    <text evidence="9">Belongs to the tetrahydrofolate dehydrogenase/cyclohydrolase family.</text>
</comment>
<name>A0A1F7UXW4_9BACT</name>
<feature type="binding site" evidence="9">
    <location>
        <position position="250"/>
    </location>
    <ligand>
        <name>NADP(+)</name>
        <dbReference type="ChEBI" id="CHEBI:58349"/>
    </ligand>
</feature>
<evidence type="ECO:0000256" key="7">
    <source>
        <dbReference type="ARBA" id="ARBA00023167"/>
    </source>
</evidence>
<evidence type="ECO:0000256" key="9">
    <source>
        <dbReference type="HAMAP-Rule" id="MF_01576"/>
    </source>
</evidence>
<dbReference type="UniPathway" id="UPA00193"/>
<dbReference type="InterPro" id="IPR000672">
    <property type="entry name" value="THF_DH/CycHdrlase"/>
</dbReference>
<accession>A0A1F7UXW4</accession>
<reference evidence="12 13" key="1">
    <citation type="journal article" date="2016" name="Nat. Commun.">
        <title>Thousands of microbial genomes shed light on interconnected biogeochemical processes in an aquifer system.</title>
        <authorList>
            <person name="Anantharaman K."/>
            <person name="Brown C.T."/>
            <person name="Hug L.A."/>
            <person name="Sharon I."/>
            <person name="Castelle C.J."/>
            <person name="Probst A.J."/>
            <person name="Thomas B.C."/>
            <person name="Singh A."/>
            <person name="Wilkins M.J."/>
            <person name="Karaoz U."/>
            <person name="Brodie E.L."/>
            <person name="Williams K.H."/>
            <person name="Hubbard S.S."/>
            <person name="Banfield J.F."/>
        </authorList>
    </citation>
    <scope>NUCLEOTIDE SEQUENCE [LARGE SCALE GENOMIC DNA]</scope>
</reference>
<evidence type="ECO:0000313" key="13">
    <source>
        <dbReference type="Proteomes" id="UP000176846"/>
    </source>
</evidence>
<evidence type="ECO:0000256" key="3">
    <source>
        <dbReference type="ARBA" id="ARBA00022755"/>
    </source>
</evidence>
<comment type="catalytic activity">
    <reaction evidence="9">
        <text>(6R)-5,10-methenyltetrahydrofolate + H2O = (6R)-10-formyltetrahydrofolate + H(+)</text>
        <dbReference type="Rhea" id="RHEA:23700"/>
        <dbReference type="ChEBI" id="CHEBI:15377"/>
        <dbReference type="ChEBI" id="CHEBI:15378"/>
        <dbReference type="ChEBI" id="CHEBI:57455"/>
        <dbReference type="ChEBI" id="CHEBI:195366"/>
        <dbReference type="EC" id="3.5.4.9"/>
    </reaction>
</comment>
<evidence type="ECO:0000256" key="6">
    <source>
        <dbReference type="ARBA" id="ARBA00023002"/>
    </source>
</evidence>
<dbReference type="Pfam" id="PF00763">
    <property type="entry name" value="THF_DHG_CYH"/>
    <property type="match status" value="1"/>
</dbReference>
<evidence type="ECO:0000256" key="4">
    <source>
        <dbReference type="ARBA" id="ARBA00022801"/>
    </source>
</evidence>
<evidence type="ECO:0000256" key="5">
    <source>
        <dbReference type="ARBA" id="ARBA00022857"/>
    </source>
</evidence>
<dbReference type="PRINTS" id="PR00085">
    <property type="entry name" value="THFDHDRGNASE"/>
</dbReference>
<keyword evidence="9" id="KW-0028">Amino-acid biosynthesis</keyword>
<keyword evidence="3 9" id="KW-0658">Purine biosynthesis</keyword>
<dbReference type="GO" id="GO:0009086">
    <property type="term" value="P:methionine biosynthetic process"/>
    <property type="evidence" value="ECO:0007669"/>
    <property type="project" value="UniProtKB-KW"/>
</dbReference>
<comment type="subunit">
    <text evidence="9">Homodimer.</text>
</comment>
<dbReference type="Pfam" id="PF02882">
    <property type="entry name" value="THF_DHG_CYH_C"/>
    <property type="match status" value="1"/>
</dbReference>
<protein>
    <recommendedName>
        <fullName evidence="9">Bifunctional protein FolD</fullName>
    </recommendedName>
    <domain>
        <recommendedName>
            <fullName evidence="9">Methylenetetrahydrofolate dehydrogenase</fullName>
            <ecNumber evidence="9">1.5.1.5</ecNumber>
        </recommendedName>
    </domain>
    <domain>
        <recommendedName>
            <fullName evidence="9">Methenyltetrahydrofolate cyclohydrolase</fullName>
            <ecNumber evidence="9">3.5.4.9</ecNumber>
        </recommendedName>
    </domain>
</protein>
<dbReference type="InterPro" id="IPR046346">
    <property type="entry name" value="Aminoacid_DH-like_N_sf"/>
</dbReference>
<keyword evidence="7 9" id="KW-0486">Methionine biosynthesis</keyword>
<evidence type="ECO:0000259" key="11">
    <source>
        <dbReference type="Pfam" id="PF02882"/>
    </source>
</evidence>
<dbReference type="GO" id="GO:0000105">
    <property type="term" value="P:L-histidine biosynthetic process"/>
    <property type="evidence" value="ECO:0007669"/>
    <property type="project" value="UniProtKB-KW"/>
</dbReference>
<dbReference type="PANTHER" id="PTHR48099">
    <property type="entry name" value="C-1-TETRAHYDROFOLATE SYNTHASE, CYTOPLASMIC-RELATED"/>
    <property type="match status" value="1"/>
</dbReference>
<dbReference type="PANTHER" id="PTHR48099:SF5">
    <property type="entry name" value="C-1-TETRAHYDROFOLATE SYNTHASE, CYTOPLASMIC"/>
    <property type="match status" value="1"/>
</dbReference>
<dbReference type="Gene3D" id="3.40.50.720">
    <property type="entry name" value="NAD(P)-binding Rossmann-like Domain"/>
    <property type="match status" value="1"/>
</dbReference>
<proteinExistence type="inferred from homology"/>
<dbReference type="GO" id="GO:0005829">
    <property type="term" value="C:cytosol"/>
    <property type="evidence" value="ECO:0007669"/>
    <property type="project" value="TreeGrafter"/>
</dbReference>
<dbReference type="EMBL" id="MGEK01000003">
    <property type="protein sequence ID" value="OGL83105.1"/>
    <property type="molecule type" value="Genomic_DNA"/>
</dbReference>
<feature type="domain" description="Tetrahydrofolate dehydrogenase/cyclohydrolase catalytic" evidence="10">
    <location>
        <begin position="4"/>
        <end position="117"/>
    </location>
</feature>
<dbReference type="Proteomes" id="UP000176846">
    <property type="component" value="Unassembled WGS sequence"/>
</dbReference>
<keyword evidence="4 9" id="KW-0378">Hydrolase</keyword>
<evidence type="ECO:0000256" key="8">
    <source>
        <dbReference type="ARBA" id="ARBA00023268"/>
    </source>
</evidence>
<feature type="domain" description="Tetrahydrofolate dehydrogenase/cyclohydrolase NAD(P)-binding" evidence="11">
    <location>
        <begin position="173"/>
        <end position="294"/>
    </location>
</feature>
<keyword evidence="2 9" id="KW-0554">One-carbon metabolism</keyword>
<dbReference type="Gene3D" id="3.40.50.10860">
    <property type="entry name" value="Leucine Dehydrogenase, chain A, domain 1"/>
    <property type="match status" value="1"/>
</dbReference>
<keyword evidence="5 9" id="KW-0521">NADP</keyword>
<dbReference type="InterPro" id="IPR020631">
    <property type="entry name" value="THF_DH/CycHdrlase_NAD-bd_dom"/>
</dbReference>
<evidence type="ECO:0000256" key="1">
    <source>
        <dbReference type="ARBA" id="ARBA00004777"/>
    </source>
</evidence>
<dbReference type="HAMAP" id="MF_01576">
    <property type="entry name" value="THF_DHG_CYH"/>
    <property type="match status" value="1"/>
</dbReference>
<dbReference type="GO" id="GO:0006164">
    <property type="term" value="P:purine nucleotide biosynthetic process"/>
    <property type="evidence" value="ECO:0007669"/>
    <property type="project" value="UniProtKB-KW"/>
</dbReference>
<dbReference type="EC" id="3.5.4.9" evidence="9"/>
<sequence>MITIDGRAIARKIEQLIIEETKKRQMSLSLASLFIGEAADSVLYTKRKAEAAERLGINFTVERLLQDAPLKAVENKIYELNERAALDGYIVQLPLPPNLRPHTDRLINLIDPKRDVDGLTEFNRSRLFNHEQGAFLPTPVGAVMTILASLYPETRREEQLQFKTGKLPRLVPVALHGEQAVIISDGDVFGPTLKFVLEDGGMRANVQRSDRVSLDETLRQSQLVVTAVGKPGFLKGDMVAKEATVIDVGTTLVQGKTVGDVDWESISTKARSATPVPGGVGPVTVAMLYANLLNLKLHPLK</sequence>
<comment type="function">
    <text evidence="9">Catalyzes the oxidation of 5,10-methylenetetrahydrofolate to 5,10-methenyltetrahydrofolate and then the hydrolysis of 5,10-methenyltetrahydrofolate to 10-formyltetrahydrofolate.</text>
</comment>
<keyword evidence="8 9" id="KW-0511">Multifunctional enzyme</keyword>
<dbReference type="GO" id="GO:0035999">
    <property type="term" value="P:tetrahydrofolate interconversion"/>
    <property type="evidence" value="ECO:0007669"/>
    <property type="project" value="UniProtKB-UniRule"/>
</dbReference>